<evidence type="ECO:0000313" key="3">
    <source>
        <dbReference type="Proteomes" id="UP000005237"/>
    </source>
</evidence>
<name>A0A8R1E5L4_CAEJA</name>
<accession>A0A8R1E5L4</accession>
<dbReference type="Proteomes" id="UP000005237">
    <property type="component" value="Unassembled WGS sequence"/>
</dbReference>
<reference evidence="3" key="1">
    <citation type="submission" date="2010-08" db="EMBL/GenBank/DDBJ databases">
        <authorList>
            <consortium name="Caenorhabditis japonica Sequencing Consortium"/>
            <person name="Wilson R.K."/>
        </authorList>
    </citation>
    <scope>NUCLEOTIDE SEQUENCE [LARGE SCALE GENOMIC DNA]</scope>
    <source>
        <strain evidence="3">DF5081</strain>
    </source>
</reference>
<keyword evidence="3" id="KW-1185">Reference proteome</keyword>
<reference evidence="2" key="2">
    <citation type="submission" date="2022-06" db="UniProtKB">
        <authorList>
            <consortium name="EnsemblMetazoa"/>
        </authorList>
    </citation>
    <scope>IDENTIFICATION</scope>
    <source>
        <strain evidence="2">DF5081</strain>
    </source>
</reference>
<feature type="compositionally biased region" description="Polar residues" evidence="1">
    <location>
        <begin position="178"/>
        <end position="187"/>
    </location>
</feature>
<feature type="region of interest" description="Disordered" evidence="1">
    <location>
        <begin position="1"/>
        <end position="30"/>
    </location>
</feature>
<organism evidence="2 3">
    <name type="scientific">Caenorhabditis japonica</name>
    <dbReference type="NCBI Taxonomy" id="281687"/>
    <lineage>
        <taxon>Eukaryota</taxon>
        <taxon>Metazoa</taxon>
        <taxon>Ecdysozoa</taxon>
        <taxon>Nematoda</taxon>
        <taxon>Chromadorea</taxon>
        <taxon>Rhabditida</taxon>
        <taxon>Rhabditina</taxon>
        <taxon>Rhabditomorpha</taxon>
        <taxon>Rhabditoidea</taxon>
        <taxon>Rhabditidae</taxon>
        <taxon>Peloderinae</taxon>
        <taxon>Caenorhabditis</taxon>
    </lineage>
</organism>
<evidence type="ECO:0000256" key="1">
    <source>
        <dbReference type="SAM" id="MobiDB-lite"/>
    </source>
</evidence>
<feature type="region of interest" description="Disordered" evidence="1">
    <location>
        <begin position="49"/>
        <end position="80"/>
    </location>
</feature>
<protein>
    <submittedName>
        <fullName evidence="2">Uncharacterized protein</fullName>
    </submittedName>
</protein>
<feature type="compositionally biased region" description="Polar residues" evidence="1">
    <location>
        <begin position="1"/>
        <end position="12"/>
    </location>
</feature>
<proteinExistence type="predicted"/>
<sequence>MDSITVTLSHCHTPNPKRPNPKWYESALRPNPKPPEFEVVRMRGAQIRNARVRSGTNPKWYGSEAPKLETPESEVIRNTSDSGTSYSGGFGFGRSADSYHFGFGRFGFGAAPKKNIVTGVLKAGPQIEDSGFSLPVFLRSEMSISNFQCKGNIVIEQENSTAARDQFEKDENVRMSNEETVGSVHSE</sequence>
<feature type="compositionally biased region" description="Basic and acidic residues" evidence="1">
    <location>
        <begin position="165"/>
        <end position="177"/>
    </location>
</feature>
<dbReference type="EnsemblMetazoa" id="CJA22520.1">
    <property type="protein sequence ID" value="CJA22520.1"/>
    <property type="gene ID" value="WBGene00178092"/>
</dbReference>
<evidence type="ECO:0000313" key="2">
    <source>
        <dbReference type="EnsemblMetazoa" id="CJA22520.1"/>
    </source>
</evidence>
<dbReference type="AlphaFoldDB" id="A0A8R1E5L4"/>
<feature type="region of interest" description="Disordered" evidence="1">
    <location>
        <begin position="164"/>
        <end position="187"/>
    </location>
</feature>